<keyword evidence="9 10" id="KW-0472">Membrane</keyword>
<dbReference type="SUPFAM" id="SSF158544">
    <property type="entry name" value="GspK insert domain-like"/>
    <property type="match status" value="2"/>
</dbReference>
<evidence type="ECO:0000313" key="13">
    <source>
        <dbReference type="EMBL" id="KHT61755.1"/>
    </source>
</evidence>
<dbReference type="InterPro" id="IPR049031">
    <property type="entry name" value="T2SSK_SAM-like_1st"/>
</dbReference>
<reference evidence="13 14" key="1">
    <citation type="submission" date="2014-12" db="EMBL/GenBank/DDBJ databases">
        <title>Genome sequencing of Photobacterium gaetbulicola AD005a.</title>
        <authorList>
            <person name="Adrian T.G.S."/>
            <person name="Chan K.G."/>
        </authorList>
    </citation>
    <scope>NUCLEOTIDE SEQUENCE [LARGE SCALE GENOMIC DNA]</scope>
    <source>
        <strain evidence="13 14">AD005a</strain>
    </source>
</reference>
<keyword evidence="4 10" id="KW-1003">Cell membrane</keyword>
<evidence type="ECO:0000256" key="7">
    <source>
        <dbReference type="ARBA" id="ARBA00022927"/>
    </source>
</evidence>
<dbReference type="InterPro" id="IPR049179">
    <property type="entry name" value="T2SSK_SAM-like_2nd"/>
</dbReference>
<dbReference type="Gene3D" id="1.10.40.60">
    <property type="entry name" value="EpsJ-like"/>
    <property type="match status" value="2"/>
</dbReference>
<accession>A0A0B9GA33</accession>
<dbReference type="InterPro" id="IPR005628">
    <property type="entry name" value="GspK"/>
</dbReference>
<dbReference type="Proteomes" id="UP000031278">
    <property type="component" value="Unassembled WGS sequence"/>
</dbReference>
<evidence type="ECO:0000256" key="8">
    <source>
        <dbReference type="ARBA" id="ARBA00022989"/>
    </source>
</evidence>
<evidence type="ECO:0000256" key="10">
    <source>
        <dbReference type="PIRNR" id="PIRNR002786"/>
    </source>
</evidence>
<dbReference type="Pfam" id="PF21687">
    <property type="entry name" value="T2SSK_1st"/>
    <property type="match status" value="1"/>
</dbReference>
<keyword evidence="6" id="KW-0812">Transmembrane</keyword>
<evidence type="ECO:0000256" key="3">
    <source>
        <dbReference type="ARBA" id="ARBA00022448"/>
    </source>
</evidence>
<evidence type="ECO:0000256" key="4">
    <source>
        <dbReference type="ARBA" id="ARBA00022475"/>
    </source>
</evidence>
<evidence type="ECO:0000256" key="5">
    <source>
        <dbReference type="ARBA" id="ARBA00022519"/>
    </source>
</evidence>
<keyword evidence="5 10" id="KW-0997">Cell inner membrane</keyword>
<evidence type="ECO:0000259" key="11">
    <source>
        <dbReference type="Pfam" id="PF03934"/>
    </source>
</evidence>
<dbReference type="GO" id="GO:0009306">
    <property type="term" value="P:protein secretion"/>
    <property type="evidence" value="ECO:0007669"/>
    <property type="project" value="InterPro"/>
</dbReference>
<name>A0A0B9GA33_9GAMM</name>
<dbReference type="PIRSF" id="PIRSF002786">
    <property type="entry name" value="XcpX"/>
    <property type="match status" value="1"/>
</dbReference>
<proteinExistence type="inferred from homology"/>
<dbReference type="SUPFAM" id="SSF54523">
    <property type="entry name" value="Pili subunits"/>
    <property type="match status" value="1"/>
</dbReference>
<comment type="caution">
    <text evidence="13">The sequence shown here is derived from an EMBL/GenBank/DDBJ whole genome shotgun (WGS) entry which is preliminary data.</text>
</comment>
<evidence type="ECO:0000259" key="12">
    <source>
        <dbReference type="Pfam" id="PF21687"/>
    </source>
</evidence>
<dbReference type="PANTHER" id="PTHR38831">
    <property type="entry name" value="TYPE II SECRETION SYSTEM PROTEIN K"/>
    <property type="match status" value="1"/>
</dbReference>
<feature type="domain" description="T2SS protein K second SAM-like" evidence="11">
    <location>
        <begin position="223"/>
        <end position="290"/>
    </location>
</feature>
<protein>
    <recommendedName>
        <fullName evidence="10">Type II secretion system protein K</fullName>
    </recommendedName>
</protein>
<keyword evidence="3 10" id="KW-0813">Transport</keyword>
<dbReference type="EMBL" id="JWLZ01000193">
    <property type="protein sequence ID" value="KHT61755.1"/>
    <property type="molecule type" value="Genomic_DNA"/>
</dbReference>
<dbReference type="Gene3D" id="3.30.1300.30">
    <property type="entry name" value="GSPII I/J protein-like"/>
    <property type="match status" value="1"/>
</dbReference>
<dbReference type="InterPro" id="IPR045584">
    <property type="entry name" value="Pilin-like"/>
</dbReference>
<dbReference type="PANTHER" id="PTHR38831:SF1">
    <property type="entry name" value="TYPE II SECRETION SYSTEM PROTEIN K-RELATED"/>
    <property type="match status" value="1"/>
</dbReference>
<evidence type="ECO:0000313" key="14">
    <source>
        <dbReference type="Proteomes" id="UP000031278"/>
    </source>
</evidence>
<dbReference type="AlphaFoldDB" id="A0A0B9GA33"/>
<gene>
    <name evidence="13" type="ORF">RJ45_20790</name>
</gene>
<sequence>MKNNYAPLKRQRGVALIVVLLLLALMTLLAVQMTERLHLNFYRVENQIQNQQAYWFAQGMEELAKVAIKQGIEDSDTVNLSQAWATRGQRYPLDGGEAVGDIIDRQACFNLNALSGVQPTTGSSTKPYIVTVLQTLIEETGVESYDAEVVADSVWEYVDPDEKVNAVFGAGDSTYEGFRPPYLPPRDWMADASELRAVNGVTAAIFDKVRHQVCAIPTTTLAINVNTLFERQAPILVALFSPRLSLSDAQKLIADRPYDGWDNVEDFLGESRIASIDASIKDQAKEFLAVSSDYFQMDTEVLVDRSRVRLVALLKRDSEDSVTVVRRRYGGISERISDNQAR</sequence>
<comment type="similarity">
    <text evidence="2 10">Belongs to the GSP K family.</text>
</comment>
<keyword evidence="8" id="KW-1133">Transmembrane helix</keyword>
<feature type="domain" description="T2SS protein K first SAM-like" evidence="12">
    <location>
        <begin position="107"/>
        <end position="217"/>
    </location>
</feature>
<evidence type="ECO:0000256" key="1">
    <source>
        <dbReference type="ARBA" id="ARBA00004533"/>
    </source>
</evidence>
<dbReference type="GO" id="GO:0005886">
    <property type="term" value="C:plasma membrane"/>
    <property type="evidence" value="ECO:0007669"/>
    <property type="project" value="UniProtKB-SubCell"/>
</dbReference>
<evidence type="ECO:0000256" key="6">
    <source>
        <dbReference type="ARBA" id="ARBA00022692"/>
    </source>
</evidence>
<evidence type="ECO:0000256" key="2">
    <source>
        <dbReference type="ARBA" id="ARBA00007246"/>
    </source>
</evidence>
<evidence type="ECO:0000256" key="9">
    <source>
        <dbReference type="ARBA" id="ARBA00023136"/>
    </source>
</evidence>
<keyword evidence="7" id="KW-0653">Protein transport</keyword>
<dbReference type="InterPro" id="IPR038072">
    <property type="entry name" value="GspK_central_sf"/>
</dbReference>
<organism evidence="13 14">
    <name type="scientific">Photobacterium gaetbulicola</name>
    <dbReference type="NCBI Taxonomy" id="1295392"/>
    <lineage>
        <taxon>Bacteria</taxon>
        <taxon>Pseudomonadati</taxon>
        <taxon>Pseudomonadota</taxon>
        <taxon>Gammaproteobacteria</taxon>
        <taxon>Vibrionales</taxon>
        <taxon>Vibrionaceae</taxon>
        <taxon>Photobacterium</taxon>
    </lineage>
</organism>
<dbReference type="NCBIfam" id="NF037980">
    <property type="entry name" value="T2SS_GspK"/>
    <property type="match status" value="1"/>
</dbReference>
<dbReference type="RefSeq" id="WP_039466882.1">
    <property type="nucleotide sequence ID" value="NZ_JWLZ01000193.1"/>
</dbReference>
<comment type="subcellular location">
    <subcellularLocation>
        <location evidence="1 10">Cell inner membrane</location>
    </subcellularLocation>
</comment>
<dbReference type="Pfam" id="PF03934">
    <property type="entry name" value="T2SSK"/>
    <property type="match status" value="1"/>
</dbReference>